<dbReference type="InterPro" id="IPR043128">
    <property type="entry name" value="Rev_trsase/Diguanyl_cyclase"/>
</dbReference>
<dbReference type="OrthoDB" id="5094105at2759"/>
<evidence type="ECO:0000256" key="2">
    <source>
        <dbReference type="ARBA" id="ARBA00023128"/>
    </source>
</evidence>
<dbReference type="InterPro" id="IPR043502">
    <property type="entry name" value="DNA/RNA_pol_sf"/>
</dbReference>
<evidence type="ECO:0000313" key="3">
    <source>
        <dbReference type="EMBL" id="KAF3765910.1"/>
    </source>
</evidence>
<keyword evidence="4" id="KW-1185">Reference proteome</keyword>
<feature type="non-terminal residue" evidence="3">
    <location>
        <position position="1"/>
    </location>
</feature>
<comment type="subcellular location">
    <subcellularLocation>
        <location evidence="1">Mitochondrion</location>
    </subcellularLocation>
</comment>
<dbReference type="GeneID" id="63834229"/>
<dbReference type="Proteomes" id="UP000803844">
    <property type="component" value="Unassembled WGS sequence"/>
</dbReference>
<name>A0A9P4Y3R5_CRYP1</name>
<accession>A0A9P4Y3R5</accession>
<comment type="caution">
    <text evidence="3">The sequence shown here is derived from an EMBL/GenBank/DDBJ whole genome shotgun (WGS) entry which is preliminary data.</text>
</comment>
<evidence type="ECO:0000313" key="4">
    <source>
        <dbReference type="Proteomes" id="UP000803844"/>
    </source>
</evidence>
<proteinExistence type="predicted"/>
<dbReference type="SUPFAM" id="SSF56672">
    <property type="entry name" value="DNA/RNA polymerases"/>
    <property type="match status" value="1"/>
</dbReference>
<protein>
    <submittedName>
        <fullName evidence="3">Uncharacterized protein</fullName>
    </submittedName>
</protein>
<organism evidence="3 4">
    <name type="scientific">Cryphonectria parasitica (strain ATCC 38755 / EP155)</name>
    <dbReference type="NCBI Taxonomy" id="660469"/>
    <lineage>
        <taxon>Eukaryota</taxon>
        <taxon>Fungi</taxon>
        <taxon>Dikarya</taxon>
        <taxon>Ascomycota</taxon>
        <taxon>Pezizomycotina</taxon>
        <taxon>Sordariomycetes</taxon>
        <taxon>Sordariomycetidae</taxon>
        <taxon>Diaporthales</taxon>
        <taxon>Cryphonectriaceae</taxon>
        <taxon>Cryphonectria-Endothia species complex</taxon>
        <taxon>Cryphonectria</taxon>
    </lineage>
</organism>
<sequence>PKNIRNIKSFLRYINFYKQFIKNYSWIAYSLTNLTKKNVMTHPTCRSRKQITGK</sequence>
<gene>
    <name evidence="3" type="ORF">M406DRAFT_256376</name>
</gene>
<dbReference type="RefSeq" id="XP_040776871.1">
    <property type="nucleotide sequence ID" value="XM_040917100.1"/>
</dbReference>
<dbReference type="GO" id="GO:0005739">
    <property type="term" value="C:mitochondrion"/>
    <property type="evidence" value="ECO:0007669"/>
    <property type="project" value="UniProtKB-SubCell"/>
</dbReference>
<dbReference type="EMBL" id="MU032347">
    <property type="protein sequence ID" value="KAF3765910.1"/>
    <property type="molecule type" value="Genomic_DNA"/>
</dbReference>
<reference evidence="3" key="1">
    <citation type="journal article" date="2020" name="Phytopathology">
        <title>Genome sequence of the chestnut blight fungus Cryphonectria parasitica EP155: A fundamental resource for an archetypical invasive plant pathogen.</title>
        <authorList>
            <person name="Crouch J.A."/>
            <person name="Dawe A."/>
            <person name="Aerts A."/>
            <person name="Barry K."/>
            <person name="Churchill A.C.L."/>
            <person name="Grimwood J."/>
            <person name="Hillman B."/>
            <person name="Milgroom M.G."/>
            <person name="Pangilinan J."/>
            <person name="Smith M."/>
            <person name="Salamov A."/>
            <person name="Schmutz J."/>
            <person name="Yadav J."/>
            <person name="Grigoriev I.V."/>
            <person name="Nuss D."/>
        </authorList>
    </citation>
    <scope>NUCLEOTIDE SEQUENCE</scope>
    <source>
        <strain evidence="3">EP155</strain>
    </source>
</reference>
<evidence type="ECO:0000256" key="1">
    <source>
        <dbReference type="ARBA" id="ARBA00004173"/>
    </source>
</evidence>
<dbReference type="AlphaFoldDB" id="A0A9P4Y3R5"/>
<dbReference type="Gene3D" id="3.30.70.270">
    <property type="match status" value="1"/>
</dbReference>
<keyword evidence="2" id="KW-0496">Mitochondrion</keyword>